<evidence type="ECO:0000256" key="1">
    <source>
        <dbReference type="SAM" id="Phobius"/>
    </source>
</evidence>
<dbReference type="AlphaFoldDB" id="X0RHG5"/>
<protein>
    <submittedName>
        <fullName evidence="2">Uncharacterized protein</fullName>
    </submittedName>
</protein>
<feature type="transmembrane region" description="Helical" evidence="1">
    <location>
        <begin position="6"/>
        <end position="28"/>
    </location>
</feature>
<keyword evidence="1" id="KW-1133">Transmembrane helix</keyword>
<feature type="transmembrane region" description="Helical" evidence="1">
    <location>
        <begin position="40"/>
        <end position="62"/>
    </location>
</feature>
<organism evidence="2">
    <name type="scientific">marine sediment metagenome</name>
    <dbReference type="NCBI Taxonomy" id="412755"/>
    <lineage>
        <taxon>unclassified sequences</taxon>
        <taxon>metagenomes</taxon>
        <taxon>ecological metagenomes</taxon>
    </lineage>
</organism>
<evidence type="ECO:0000313" key="2">
    <source>
        <dbReference type="EMBL" id="GAF68213.1"/>
    </source>
</evidence>
<keyword evidence="1" id="KW-0472">Membrane</keyword>
<proteinExistence type="predicted"/>
<accession>X0RHG5</accession>
<keyword evidence="1" id="KW-0812">Transmembrane</keyword>
<gene>
    <name evidence="2" type="ORF">S01H1_09922</name>
</gene>
<reference evidence="2" key="1">
    <citation type="journal article" date="2014" name="Front. Microbiol.">
        <title>High frequency of phylogenetically diverse reductive dehalogenase-homologous genes in deep subseafloor sedimentary metagenomes.</title>
        <authorList>
            <person name="Kawai M."/>
            <person name="Futagami T."/>
            <person name="Toyoda A."/>
            <person name="Takaki Y."/>
            <person name="Nishi S."/>
            <person name="Hori S."/>
            <person name="Arai W."/>
            <person name="Tsubouchi T."/>
            <person name="Morono Y."/>
            <person name="Uchiyama I."/>
            <person name="Ito T."/>
            <person name="Fujiyama A."/>
            <person name="Inagaki F."/>
            <person name="Takami H."/>
        </authorList>
    </citation>
    <scope>NUCLEOTIDE SEQUENCE</scope>
    <source>
        <strain evidence="2">Expedition CK06-06</strain>
    </source>
</reference>
<feature type="transmembrane region" description="Helical" evidence="1">
    <location>
        <begin position="74"/>
        <end position="94"/>
    </location>
</feature>
<dbReference type="EMBL" id="BARS01005067">
    <property type="protein sequence ID" value="GAF68213.1"/>
    <property type="molecule type" value="Genomic_DNA"/>
</dbReference>
<feature type="transmembrane region" description="Helical" evidence="1">
    <location>
        <begin position="138"/>
        <end position="165"/>
    </location>
</feature>
<comment type="caution">
    <text evidence="2">The sequence shown here is derived from an EMBL/GenBank/DDBJ whole genome shotgun (WGS) entry which is preliminary data.</text>
</comment>
<sequence>MRDADFLFVVAEVAVAFAGFASIVAVLGQRTTRDNPRTDAFRLRGLLESSLVVVAFSLLPYVLGRVSSQELSAWRLSSGLFAIAGAVSFLSILQRRRLVADLPAPLALRITIILLYLAPLPALLLISLGIVAEGSAGIYLLCLLSYLLAGGIAFFRVMASFIAAVRE</sequence>
<feature type="transmembrane region" description="Helical" evidence="1">
    <location>
        <begin position="106"/>
        <end position="132"/>
    </location>
</feature>
<name>X0RHG5_9ZZZZ</name>